<organism evidence="3 4">
    <name type="scientific">Candidatus Brevundimonas colombiensis</name>
    <dbReference type="NCBI Taxonomy" id="3121376"/>
    <lineage>
        <taxon>Bacteria</taxon>
        <taxon>Pseudomonadati</taxon>
        <taxon>Pseudomonadota</taxon>
        <taxon>Alphaproteobacteria</taxon>
        <taxon>Caulobacterales</taxon>
        <taxon>Caulobacteraceae</taxon>
        <taxon>Brevundimonas</taxon>
    </lineage>
</organism>
<evidence type="ECO:0000313" key="4">
    <source>
        <dbReference type="Proteomes" id="UP001213664"/>
    </source>
</evidence>
<dbReference type="SUPFAM" id="SSF48208">
    <property type="entry name" value="Six-hairpin glycosidases"/>
    <property type="match status" value="1"/>
</dbReference>
<sequence>MIALAAAQTRVSNWLFDHALPLWAERGVDAGGRFFEQLDFDGRPVLGQRRRTRVQARQIYVFCEAVALGWEAGRGVAQAGLDCLIASGRRDDGLWIGATDDSGAATDAAPDLYDLAFVMFALAAAHRVLGDPRARPLALETLAAIEARMAAPHGGWHEALPPRLPRRQNPHMHMLEAMLAWQATAPDAAFAAAADVSLDLCRRRFTVDGAIREYFGADWRLDPQNGQVIEPGHLEEWAWLLRQGGPLDPAAAATAETLHRRAVTQGLRDGFLIREIDPSGAALDAGRRLWAQTEAVRTGLSFEDAGVADLIHRILDTHLATDTPGLWIDAYEADGRSNDRAAPASSLYHLMTAFSELLRLDT</sequence>
<accession>A0AAJ6BKD3</accession>
<evidence type="ECO:0000256" key="1">
    <source>
        <dbReference type="ARBA" id="ARBA00008558"/>
    </source>
</evidence>
<dbReference type="PANTHER" id="PTHR15108">
    <property type="entry name" value="N-ACYLGLUCOSAMINE-2-EPIMERASE"/>
    <property type="match status" value="1"/>
</dbReference>
<dbReference type="Gene3D" id="1.50.10.10">
    <property type="match status" value="1"/>
</dbReference>
<dbReference type="EMBL" id="CP119326">
    <property type="protein sequence ID" value="WEK40790.1"/>
    <property type="molecule type" value="Genomic_DNA"/>
</dbReference>
<dbReference type="AlphaFoldDB" id="A0AAJ6BKD3"/>
<dbReference type="Pfam" id="PF07221">
    <property type="entry name" value="GlcNAc_2-epim"/>
    <property type="match status" value="1"/>
</dbReference>
<dbReference type="InterPro" id="IPR012341">
    <property type="entry name" value="6hp_glycosidase-like_sf"/>
</dbReference>
<dbReference type="Proteomes" id="UP001213664">
    <property type="component" value="Chromosome"/>
</dbReference>
<name>A0AAJ6BKD3_9CAUL</name>
<dbReference type="GO" id="GO:0005975">
    <property type="term" value="P:carbohydrate metabolic process"/>
    <property type="evidence" value="ECO:0007669"/>
    <property type="project" value="InterPro"/>
</dbReference>
<proteinExistence type="inferred from homology"/>
<dbReference type="InterPro" id="IPR010819">
    <property type="entry name" value="AGE/CE"/>
</dbReference>
<gene>
    <name evidence="3" type="ORF">P0Y50_04065</name>
</gene>
<keyword evidence="2" id="KW-0413">Isomerase</keyword>
<reference evidence="3" key="1">
    <citation type="submission" date="2023-03" db="EMBL/GenBank/DDBJ databases">
        <title>Andean soil-derived lignocellulolytic bacterial consortium as a source of novel taxa and putative plastic-active enzymes.</title>
        <authorList>
            <person name="Diaz-Garcia L."/>
            <person name="Chuvochina M."/>
            <person name="Feuerriegel G."/>
            <person name="Bunk B."/>
            <person name="Sproer C."/>
            <person name="Streit W.R."/>
            <person name="Rodriguez L.M."/>
            <person name="Overmann J."/>
            <person name="Jimenez D.J."/>
        </authorList>
    </citation>
    <scope>NUCLEOTIDE SEQUENCE</scope>
    <source>
        <strain evidence="3">MAG 833</strain>
    </source>
</reference>
<dbReference type="InterPro" id="IPR008928">
    <property type="entry name" value="6-hairpin_glycosidase_sf"/>
</dbReference>
<evidence type="ECO:0000256" key="2">
    <source>
        <dbReference type="ARBA" id="ARBA00023235"/>
    </source>
</evidence>
<evidence type="ECO:0000313" key="3">
    <source>
        <dbReference type="EMBL" id="WEK40790.1"/>
    </source>
</evidence>
<comment type="similarity">
    <text evidence="1">Belongs to the N-acylglucosamine 2-epimerase family.</text>
</comment>
<dbReference type="GO" id="GO:0016853">
    <property type="term" value="F:isomerase activity"/>
    <property type="evidence" value="ECO:0007669"/>
    <property type="project" value="UniProtKB-KW"/>
</dbReference>
<protein>
    <submittedName>
        <fullName evidence="3">AGE family epimerase/isomerase</fullName>
    </submittedName>
</protein>